<feature type="coiled-coil region" evidence="1">
    <location>
        <begin position="43"/>
        <end position="77"/>
    </location>
</feature>
<accession>A0ABZ2BCL2</accession>
<keyword evidence="3" id="KW-1185">Reference proteome</keyword>
<name>A0ABZ2BCL2_9HYPH</name>
<evidence type="ECO:0000313" key="3">
    <source>
        <dbReference type="Proteomes" id="UP001432360"/>
    </source>
</evidence>
<evidence type="ECO:0000256" key="1">
    <source>
        <dbReference type="SAM" id="Coils"/>
    </source>
</evidence>
<dbReference type="RefSeq" id="WP_331374327.1">
    <property type="nucleotide sequence ID" value="NZ_CP133148.1"/>
</dbReference>
<reference evidence="2" key="1">
    <citation type="submission" date="2023-08" db="EMBL/GenBank/DDBJ databases">
        <title>Complete genome sequence of Sinorhizobium chiapanecum ITTG S70 isolated from Acaciella angustissima nodules in Chiapas-Mexico.</title>
        <authorList>
            <person name="Rincon-Rosales R."/>
            <person name="Rogel M.A."/>
            <person name="Rincon-Medina C.I."/>
            <person name="Guerrero G."/>
            <person name="Manzano-Gomez L.A."/>
            <person name="Lopez-Lopez A."/>
            <person name="Rincon Molina F.A."/>
            <person name="Martinez-Romero E."/>
        </authorList>
    </citation>
    <scope>NUCLEOTIDE SEQUENCE</scope>
    <source>
        <strain evidence="2">ITTG S70</strain>
    </source>
</reference>
<sequence>MVTISRKNSNRVFSIGKTTIAVRSPLQRNATGLQREETQHALLDVAQNDLDRLFVRNADLQAEKIAVVEKLAESERERDGLSAIRLVAARALRNGLRESSLQGCRHAMQRALFHLEGPMSASSRAKGDGREQ</sequence>
<proteinExistence type="predicted"/>
<protein>
    <submittedName>
        <fullName evidence="2">Uncharacterized protein</fullName>
    </submittedName>
</protein>
<organism evidence="2 3">
    <name type="scientific">Sinorhizobium chiapasense</name>
    <dbReference type="NCBI Taxonomy" id="501572"/>
    <lineage>
        <taxon>Bacteria</taxon>
        <taxon>Pseudomonadati</taxon>
        <taxon>Pseudomonadota</taxon>
        <taxon>Alphaproteobacteria</taxon>
        <taxon>Hyphomicrobiales</taxon>
        <taxon>Rhizobiaceae</taxon>
        <taxon>Sinorhizobium/Ensifer group</taxon>
        <taxon>Sinorhizobium</taxon>
    </lineage>
</organism>
<gene>
    <name evidence="2" type="ORF">RB548_07555</name>
</gene>
<dbReference type="EMBL" id="CP133148">
    <property type="protein sequence ID" value="WVT05234.1"/>
    <property type="molecule type" value="Genomic_DNA"/>
</dbReference>
<keyword evidence="1" id="KW-0175">Coiled coil</keyword>
<dbReference type="Proteomes" id="UP001432360">
    <property type="component" value="Chromosome"/>
</dbReference>
<evidence type="ECO:0000313" key="2">
    <source>
        <dbReference type="EMBL" id="WVT05234.1"/>
    </source>
</evidence>